<reference evidence="4" key="2">
    <citation type="submission" date="2019-09" db="UniProtKB">
        <authorList>
            <consortium name="WormBaseParasite"/>
        </authorList>
    </citation>
    <scope>IDENTIFICATION</scope>
</reference>
<proteinExistence type="predicted"/>
<feature type="transmembrane region" description="Helical" evidence="1">
    <location>
        <begin position="147"/>
        <end position="169"/>
    </location>
</feature>
<sequence length="283" mass="31749">MNVIRSGSLDQHFTYFVLNMSMSGLLYAATNLWVSVPCTLDMCPFISTDHLMVALATPNSLAHWVYLLSAMSFTIYRFCLFMSKSFSDRTTCIKALVIAPWALTSLLIFGTTGLGCYKRYNRLSLSYTYNCSNCNIFLGISFIDVNFYAGQAIPLAMITAYVIILASVYRSRRRNVGFHRRQSRVDTKLAFQFTVICFSQYLAALLFFVVPKFSGGGVIGVLLMNSIGTINVSVNPIVLLLFNHQIRSSVRMICDCSKAQSVVQDLTPTQWTTAPRQISWVSK</sequence>
<dbReference type="Proteomes" id="UP000050761">
    <property type="component" value="Unassembled WGS sequence"/>
</dbReference>
<name>A0A3P8AWF0_HELPZ</name>
<evidence type="ECO:0000313" key="4">
    <source>
        <dbReference type="WBParaSite" id="HPBE_0000527901-mRNA-1"/>
    </source>
</evidence>
<feature type="transmembrane region" description="Helical" evidence="1">
    <location>
        <begin position="216"/>
        <end position="242"/>
    </location>
</feature>
<keyword evidence="3" id="KW-1185">Reference proteome</keyword>
<keyword evidence="1" id="KW-0472">Membrane</keyword>
<feature type="transmembrane region" description="Helical" evidence="1">
    <location>
        <begin position="92"/>
        <end position="114"/>
    </location>
</feature>
<protein>
    <submittedName>
        <fullName evidence="4">G_PROTEIN_RECEP_F1_2 domain-containing protein</fullName>
    </submittedName>
</protein>
<dbReference type="AlphaFoldDB" id="A0A3P8AWF0"/>
<keyword evidence="1" id="KW-0812">Transmembrane</keyword>
<reference evidence="2 3" key="1">
    <citation type="submission" date="2018-11" db="EMBL/GenBank/DDBJ databases">
        <authorList>
            <consortium name="Pathogen Informatics"/>
        </authorList>
    </citation>
    <scope>NUCLEOTIDE SEQUENCE [LARGE SCALE GENOMIC DNA]</scope>
</reference>
<keyword evidence="1" id="KW-1133">Transmembrane helix</keyword>
<dbReference type="Gene3D" id="1.20.1070.10">
    <property type="entry name" value="Rhodopsin 7-helix transmembrane proteins"/>
    <property type="match status" value="1"/>
</dbReference>
<evidence type="ECO:0000313" key="3">
    <source>
        <dbReference type="Proteomes" id="UP000050761"/>
    </source>
</evidence>
<accession>A0A3P8AWF0</accession>
<dbReference type="EMBL" id="UZAH01025444">
    <property type="protein sequence ID" value="VDO64012.1"/>
    <property type="molecule type" value="Genomic_DNA"/>
</dbReference>
<feature type="transmembrane region" description="Helical" evidence="1">
    <location>
        <begin position="189"/>
        <end position="210"/>
    </location>
</feature>
<feature type="transmembrane region" description="Helical" evidence="1">
    <location>
        <begin position="61"/>
        <end position="80"/>
    </location>
</feature>
<dbReference type="SUPFAM" id="SSF81321">
    <property type="entry name" value="Family A G protein-coupled receptor-like"/>
    <property type="match status" value="1"/>
</dbReference>
<dbReference type="PANTHER" id="PTHR22718">
    <property type="entry name" value="SERPENTINE RECEPTOR, CLASS X"/>
    <property type="match status" value="1"/>
</dbReference>
<evidence type="ECO:0000256" key="1">
    <source>
        <dbReference type="SAM" id="Phobius"/>
    </source>
</evidence>
<dbReference type="InterPro" id="IPR019426">
    <property type="entry name" value="7TM_GPCR_serpentine_rcpt_Srv"/>
</dbReference>
<evidence type="ECO:0000313" key="2">
    <source>
        <dbReference type="EMBL" id="VDO64012.1"/>
    </source>
</evidence>
<gene>
    <name evidence="2" type="ORF">HPBE_LOCUS5280</name>
</gene>
<dbReference type="Pfam" id="PF10323">
    <property type="entry name" value="7TM_GPCR_Srv"/>
    <property type="match status" value="1"/>
</dbReference>
<feature type="transmembrane region" description="Helical" evidence="1">
    <location>
        <begin position="12"/>
        <end position="34"/>
    </location>
</feature>
<dbReference type="OrthoDB" id="5824413at2759"/>
<dbReference type="WBParaSite" id="HPBE_0000527901-mRNA-1">
    <property type="protein sequence ID" value="HPBE_0000527901-mRNA-1"/>
    <property type="gene ID" value="HPBE_0000527901"/>
</dbReference>
<dbReference type="PANTHER" id="PTHR22718:SF11">
    <property type="entry name" value="7TM GPCR SERPENTINE RECEPTOR CLASS X (SRX) DOMAIN-CONTAINING PROTEIN"/>
    <property type="match status" value="1"/>
</dbReference>
<organism evidence="2">
    <name type="scientific">Heligmosomoides polygyrus</name>
    <name type="common">Parasitic roundworm</name>
    <dbReference type="NCBI Taxonomy" id="6339"/>
    <lineage>
        <taxon>Eukaryota</taxon>
        <taxon>Metazoa</taxon>
        <taxon>Ecdysozoa</taxon>
        <taxon>Nematoda</taxon>
        <taxon>Chromadorea</taxon>
        <taxon>Rhabditida</taxon>
        <taxon>Rhabditina</taxon>
        <taxon>Rhabditomorpha</taxon>
        <taxon>Strongyloidea</taxon>
        <taxon>Heligmosomidae</taxon>
        <taxon>Heligmosomoides</taxon>
    </lineage>
</organism>